<reference evidence="2 3" key="1">
    <citation type="journal article" date="2018" name="Evol. Lett.">
        <title>Horizontal gene cluster transfer increased hallucinogenic mushroom diversity.</title>
        <authorList>
            <person name="Reynolds H.T."/>
            <person name="Vijayakumar V."/>
            <person name="Gluck-Thaler E."/>
            <person name="Korotkin H.B."/>
            <person name="Matheny P.B."/>
            <person name="Slot J.C."/>
        </authorList>
    </citation>
    <scope>NUCLEOTIDE SEQUENCE [LARGE SCALE GENOMIC DNA]</scope>
    <source>
        <strain evidence="2 3">2631</strain>
    </source>
</reference>
<dbReference type="OrthoDB" id="3266275at2759"/>
<proteinExistence type="predicted"/>
<keyword evidence="3" id="KW-1185">Reference proteome</keyword>
<evidence type="ECO:0000256" key="1">
    <source>
        <dbReference type="SAM" id="MobiDB-lite"/>
    </source>
</evidence>
<feature type="region of interest" description="Disordered" evidence="1">
    <location>
        <begin position="180"/>
        <end position="249"/>
    </location>
</feature>
<feature type="compositionally biased region" description="Basic and acidic residues" evidence="1">
    <location>
        <begin position="188"/>
        <end position="206"/>
    </location>
</feature>
<accession>A0A409X6D8</accession>
<protein>
    <submittedName>
        <fullName evidence="2">Uncharacterized protein</fullName>
    </submittedName>
</protein>
<sequence length="264" mass="28765">MLSKSLLAAILKNRDIKQGLYPGTGAHTSSKEGGGQKKTYWQWKLAKILFKDHPDYPEACSYALAAAALGEKGASATKLRNQWGEKIKSRLIKMAKIAAEYNKEMGENGAGITNEEIDMSLDNVFTNKWDRPNLNPTGVGHSGTDIDMSILETVVLLDTEGDTFSEGFPKDFLNDEIAPEIDAGNDSTGEKEGEKDDISEVKEEKSSVSTKRKAVEISGSSPKTLARTETSKTSTSTKRPKLAGFSTPCLQKKTLARRSLISTE</sequence>
<dbReference type="EMBL" id="NHYD01002507">
    <property type="protein sequence ID" value="PPQ86368.1"/>
    <property type="molecule type" value="Genomic_DNA"/>
</dbReference>
<evidence type="ECO:0000313" key="2">
    <source>
        <dbReference type="EMBL" id="PPQ86368.1"/>
    </source>
</evidence>
<evidence type="ECO:0000313" key="3">
    <source>
        <dbReference type="Proteomes" id="UP000283269"/>
    </source>
</evidence>
<dbReference type="InParanoid" id="A0A409X6D8"/>
<gene>
    <name evidence="2" type="ORF">CVT25_002447</name>
</gene>
<organism evidence="2 3">
    <name type="scientific">Psilocybe cyanescens</name>
    <dbReference type="NCBI Taxonomy" id="93625"/>
    <lineage>
        <taxon>Eukaryota</taxon>
        <taxon>Fungi</taxon>
        <taxon>Dikarya</taxon>
        <taxon>Basidiomycota</taxon>
        <taxon>Agaricomycotina</taxon>
        <taxon>Agaricomycetes</taxon>
        <taxon>Agaricomycetidae</taxon>
        <taxon>Agaricales</taxon>
        <taxon>Agaricineae</taxon>
        <taxon>Strophariaceae</taxon>
        <taxon>Psilocybe</taxon>
    </lineage>
</organism>
<comment type="caution">
    <text evidence="2">The sequence shown here is derived from an EMBL/GenBank/DDBJ whole genome shotgun (WGS) entry which is preliminary data.</text>
</comment>
<dbReference type="AlphaFoldDB" id="A0A409X6D8"/>
<name>A0A409X6D8_PSICY</name>
<dbReference type="Proteomes" id="UP000283269">
    <property type="component" value="Unassembled WGS sequence"/>
</dbReference>